<keyword evidence="3" id="KW-1185">Reference proteome</keyword>
<organism evidence="2 3">
    <name type="scientific">Knipowitschia caucasica</name>
    <name type="common">Caucasian dwarf goby</name>
    <name type="synonym">Pomatoschistus caucasicus</name>
    <dbReference type="NCBI Taxonomy" id="637954"/>
    <lineage>
        <taxon>Eukaryota</taxon>
        <taxon>Metazoa</taxon>
        <taxon>Chordata</taxon>
        <taxon>Craniata</taxon>
        <taxon>Vertebrata</taxon>
        <taxon>Euteleostomi</taxon>
        <taxon>Actinopterygii</taxon>
        <taxon>Neopterygii</taxon>
        <taxon>Teleostei</taxon>
        <taxon>Neoteleostei</taxon>
        <taxon>Acanthomorphata</taxon>
        <taxon>Gobiaria</taxon>
        <taxon>Gobiiformes</taxon>
        <taxon>Gobioidei</taxon>
        <taxon>Gobiidae</taxon>
        <taxon>Gobiinae</taxon>
        <taxon>Knipowitschia</taxon>
    </lineage>
</organism>
<name>A0AAV2LY21_KNICA</name>
<evidence type="ECO:0000256" key="1">
    <source>
        <dbReference type="SAM" id="SignalP"/>
    </source>
</evidence>
<dbReference type="EMBL" id="OZ035827">
    <property type="protein sequence ID" value="CAL1605963.1"/>
    <property type="molecule type" value="Genomic_DNA"/>
</dbReference>
<keyword evidence="1" id="KW-0732">Signal</keyword>
<feature type="signal peptide" evidence="1">
    <location>
        <begin position="1"/>
        <end position="22"/>
    </location>
</feature>
<evidence type="ECO:0000313" key="3">
    <source>
        <dbReference type="Proteomes" id="UP001497482"/>
    </source>
</evidence>
<sequence>MMTLKYSCLALTVLVLLSSVIAQDHGQDEESEGPTLTGQQMFEMKMMEKVQEIQALEKMEEMKQMELTGLQEIEAMEDMALMVITEKMTGPGSPNEELPMPNLAVV</sequence>
<feature type="chain" id="PRO_5043707692" evidence="1">
    <location>
        <begin position="23"/>
        <end position="106"/>
    </location>
</feature>
<evidence type="ECO:0000313" key="2">
    <source>
        <dbReference type="EMBL" id="CAL1605963.1"/>
    </source>
</evidence>
<protein>
    <submittedName>
        <fullName evidence="2">Uncharacterized protein</fullName>
    </submittedName>
</protein>
<proteinExistence type="predicted"/>
<dbReference type="Proteomes" id="UP001497482">
    <property type="component" value="Chromosome 5"/>
</dbReference>
<accession>A0AAV2LY21</accession>
<reference evidence="2 3" key="1">
    <citation type="submission" date="2024-04" db="EMBL/GenBank/DDBJ databases">
        <authorList>
            <person name="Waldvogel A.-M."/>
            <person name="Schoenle A."/>
        </authorList>
    </citation>
    <scope>NUCLEOTIDE SEQUENCE [LARGE SCALE GENOMIC DNA]</scope>
</reference>
<dbReference type="AlphaFoldDB" id="A0AAV2LY21"/>
<gene>
    <name evidence="2" type="ORF">KC01_LOCUS33251</name>
</gene>